<dbReference type="Proteomes" id="UP000886998">
    <property type="component" value="Unassembled WGS sequence"/>
</dbReference>
<organism evidence="1 2">
    <name type="scientific">Trichonephila inaurata madagascariensis</name>
    <dbReference type="NCBI Taxonomy" id="2747483"/>
    <lineage>
        <taxon>Eukaryota</taxon>
        <taxon>Metazoa</taxon>
        <taxon>Ecdysozoa</taxon>
        <taxon>Arthropoda</taxon>
        <taxon>Chelicerata</taxon>
        <taxon>Arachnida</taxon>
        <taxon>Araneae</taxon>
        <taxon>Araneomorphae</taxon>
        <taxon>Entelegynae</taxon>
        <taxon>Araneoidea</taxon>
        <taxon>Nephilidae</taxon>
        <taxon>Trichonephila</taxon>
        <taxon>Trichonephila inaurata</taxon>
    </lineage>
</organism>
<proteinExistence type="predicted"/>
<dbReference type="Gene3D" id="3.60.10.10">
    <property type="entry name" value="Endonuclease/exonuclease/phosphatase"/>
    <property type="match status" value="1"/>
</dbReference>
<dbReference type="OrthoDB" id="7474049at2759"/>
<dbReference type="InterPro" id="IPR036691">
    <property type="entry name" value="Endo/exonu/phosph_ase_sf"/>
</dbReference>
<protein>
    <recommendedName>
        <fullName evidence="3">Endonuclease/exonuclease/phosphatase domain-containing protein</fullName>
    </recommendedName>
</protein>
<accession>A0A8X6Y543</accession>
<dbReference type="AlphaFoldDB" id="A0A8X6Y543"/>
<gene>
    <name evidence="1" type="ORF">TNIN_287801</name>
</gene>
<evidence type="ECO:0008006" key="3">
    <source>
        <dbReference type="Google" id="ProtNLM"/>
    </source>
</evidence>
<dbReference type="EMBL" id="BMAV01015913">
    <property type="protein sequence ID" value="GFY66235.1"/>
    <property type="molecule type" value="Genomic_DNA"/>
</dbReference>
<name>A0A8X6Y543_9ARAC</name>
<reference evidence="1" key="1">
    <citation type="submission" date="2020-08" db="EMBL/GenBank/DDBJ databases">
        <title>Multicomponent nature underlies the extraordinary mechanical properties of spider dragline silk.</title>
        <authorList>
            <person name="Kono N."/>
            <person name="Nakamura H."/>
            <person name="Mori M."/>
            <person name="Yoshida Y."/>
            <person name="Ohtoshi R."/>
            <person name="Malay A.D."/>
            <person name="Moran D.A.P."/>
            <person name="Tomita M."/>
            <person name="Numata K."/>
            <person name="Arakawa K."/>
        </authorList>
    </citation>
    <scope>NUCLEOTIDE SEQUENCE</scope>
</reference>
<sequence>MNRPNNPLGTALFNYARAKGLVISAPSDPTIIPAQQNRVPTIIDLSLSCGLNNISVETRCELSSDHNPVHFVVNFNFNSSHRHNCKTITNWIKFQYI</sequence>
<evidence type="ECO:0000313" key="1">
    <source>
        <dbReference type="EMBL" id="GFY66235.1"/>
    </source>
</evidence>
<evidence type="ECO:0000313" key="2">
    <source>
        <dbReference type="Proteomes" id="UP000886998"/>
    </source>
</evidence>
<comment type="caution">
    <text evidence="1">The sequence shown here is derived from an EMBL/GenBank/DDBJ whole genome shotgun (WGS) entry which is preliminary data.</text>
</comment>
<keyword evidence="2" id="KW-1185">Reference proteome</keyword>